<gene>
    <name evidence="2" type="ORF">KUG47_15815</name>
</gene>
<proteinExistence type="predicted"/>
<sequence>MSLMAISQVQLDDQRLRVTLWSFPAGAETGWHRHEHDYVVVPVKGGILTVEDSSGRRSYPIETGKSYTRKIGVEHNILNETLEEIAFVEIELKEGC</sequence>
<name>A0A949PU57_9HYPH</name>
<organism evidence="2 3">
    <name type="scientific">Falsochrobactrum tianjinense</name>
    <dbReference type="NCBI Taxonomy" id="2706015"/>
    <lineage>
        <taxon>Bacteria</taxon>
        <taxon>Pseudomonadati</taxon>
        <taxon>Pseudomonadota</taxon>
        <taxon>Alphaproteobacteria</taxon>
        <taxon>Hyphomicrobiales</taxon>
        <taxon>Brucellaceae</taxon>
        <taxon>Falsochrobactrum</taxon>
    </lineage>
</organism>
<dbReference type="EMBL" id="JAHRVA010000008">
    <property type="protein sequence ID" value="MBV2144965.1"/>
    <property type="molecule type" value="Genomic_DNA"/>
</dbReference>
<reference evidence="2 3" key="1">
    <citation type="submission" date="2021-06" db="EMBL/GenBank/DDBJ databases">
        <title>Falsochrobactrum tianjin sp.nov., a new petroleum-degrading bacteria isolated from oily soils.</title>
        <authorList>
            <person name="Chen G."/>
            <person name="Chen H."/>
            <person name="Tian J."/>
            <person name="Qing J."/>
            <person name="Zhong L."/>
            <person name="Ma W."/>
            <person name="Song Y."/>
            <person name="Cui X."/>
            <person name="Yan B."/>
        </authorList>
    </citation>
    <scope>NUCLEOTIDE SEQUENCE [LARGE SCALE GENOMIC DNA]</scope>
    <source>
        <strain evidence="2 3">TDYN1</strain>
    </source>
</reference>
<evidence type="ECO:0000259" key="1">
    <source>
        <dbReference type="Pfam" id="PF07883"/>
    </source>
</evidence>
<accession>A0A949PU57</accession>
<dbReference type="AlphaFoldDB" id="A0A949PU57"/>
<protein>
    <submittedName>
        <fullName evidence="2">Cupin domain-containing protein</fullName>
    </submittedName>
</protein>
<keyword evidence="3" id="KW-1185">Reference proteome</keyword>
<evidence type="ECO:0000313" key="2">
    <source>
        <dbReference type="EMBL" id="MBV2144965.1"/>
    </source>
</evidence>
<comment type="caution">
    <text evidence="2">The sequence shown here is derived from an EMBL/GenBank/DDBJ whole genome shotgun (WGS) entry which is preliminary data.</text>
</comment>
<evidence type="ECO:0000313" key="3">
    <source>
        <dbReference type="Proteomes" id="UP000752297"/>
    </source>
</evidence>
<dbReference type="RefSeq" id="WP_217678942.1">
    <property type="nucleotide sequence ID" value="NZ_JAHRVA010000008.1"/>
</dbReference>
<dbReference type="InterPro" id="IPR013096">
    <property type="entry name" value="Cupin_2"/>
</dbReference>
<feature type="domain" description="Cupin type-2" evidence="1">
    <location>
        <begin position="20"/>
        <end position="90"/>
    </location>
</feature>
<dbReference type="Pfam" id="PF07883">
    <property type="entry name" value="Cupin_2"/>
    <property type="match status" value="1"/>
</dbReference>
<dbReference type="Proteomes" id="UP000752297">
    <property type="component" value="Unassembled WGS sequence"/>
</dbReference>